<dbReference type="Pfam" id="PF00356">
    <property type="entry name" value="LacI"/>
    <property type="match status" value="1"/>
</dbReference>
<feature type="domain" description="HTH lacI-type" evidence="4">
    <location>
        <begin position="8"/>
        <end position="62"/>
    </location>
</feature>
<dbReference type="InterPro" id="IPR028082">
    <property type="entry name" value="Peripla_BP_I"/>
</dbReference>
<dbReference type="SUPFAM" id="SSF53822">
    <property type="entry name" value="Periplasmic binding protein-like I"/>
    <property type="match status" value="1"/>
</dbReference>
<dbReference type="InterPro" id="IPR000843">
    <property type="entry name" value="HTH_LacI"/>
</dbReference>
<dbReference type="RefSeq" id="WP_083170651.1">
    <property type="nucleotide sequence ID" value="NZ_MVHF01000064.1"/>
</dbReference>
<dbReference type="SMART" id="SM00354">
    <property type="entry name" value="HTH_LACI"/>
    <property type="match status" value="1"/>
</dbReference>
<name>A0A1W9ZZ57_9MYCO</name>
<reference evidence="5 6" key="1">
    <citation type="submission" date="2017-02" db="EMBL/GenBank/DDBJ databases">
        <title>The new phylogeny of genus Mycobacterium.</title>
        <authorList>
            <person name="Tortoli E."/>
            <person name="Trovato A."/>
            <person name="Cirillo D.M."/>
        </authorList>
    </citation>
    <scope>NUCLEOTIDE SEQUENCE [LARGE SCALE GENOMIC DNA]</scope>
    <source>
        <strain evidence="5 6">RW6</strain>
    </source>
</reference>
<sequence length="339" mass="36162">MAERRVRPTIHDVARRAGVSATTVSHTFSGKGVVAAGTRQHVREVAREMGYRPDAVARGLRNNKLGVIALVLRPLETLDSFLPEGVDYFLRFAGQAALAAMELGYGLMLVSDPTQDSSPAAALACDGFLITEPVENDPLLAMLTEERMPFLTVGRDPANAGYDSWVDTGTTPMTLQVLDHLERSGAKRIALVTGTDRNSWNIDAEAAYKSWTARRGQDALVVHQPETAGLAGGFAAYRELFSAATLPDAVYCLTGRHAAGMLAALTEGGLRVPHDVQLIAGSDSEHARSATPPITAVDLGPELLARVAVTRLANHLDAVDRPIPAGDLQGRLIARGSTR</sequence>
<gene>
    <name evidence="5" type="ORF">BST13_35705</name>
</gene>
<proteinExistence type="predicted"/>
<keyword evidence="2" id="KW-0238">DNA-binding</keyword>
<dbReference type="AlphaFoldDB" id="A0A1W9ZZ57"/>
<protein>
    <submittedName>
        <fullName evidence="5">LacI family transcriptional regulator</fullName>
    </submittedName>
</protein>
<organism evidence="5 6">
    <name type="scientific">Mycobacterium aquaticum</name>
    <dbReference type="NCBI Taxonomy" id="1927124"/>
    <lineage>
        <taxon>Bacteria</taxon>
        <taxon>Bacillati</taxon>
        <taxon>Actinomycetota</taxon>
        <taxon>Actinomycetes</taxon>
        <taxon>Mycobacteriales</taxon>
        <taxon>Mycobacteriaceae</taxon>
        <taxon>Mycobacterium</taxon>
    </lineage>
</organism>
<dbReference type="PANTHER" id="PTHR30146:SF153">
    <property type="entry name" value="LACTOSE OPERON REPRESSOR"/>
    <property type="match status" value="1"/>
</dbReference>
<dbReference type="Gene3D" id="3.40.50.2300">
    <property type="match status" value="2"/>
</dbReference>
<dbReference type="Proteomes" id="UP000192448">
    <property type="component" value="Unassembled WGS sequence"/>
</dbReference>
<dbReference type="PANTHER" id="PTHR30146">
    <property type="entry name" value="LACI-RELATED TRANSCRIPTIONAL REPRESSOR"/>
    <property type="match status" value="1"/>
</dbReference>
<keyword evidence="6" id="KW-1185">Reference proteome</keyword>
<dbReference type="GO" id="GO:0000976">
    <property type="term" value="F:transcription cis-regulatory region binding"/>
    <property type="evidence" value="ECO:0007669"/>
    <property type="project" value="TreeGrafter"/>
</dbReference>
<dbReference type="PROSITE" id="PS50932">
    <property type="entry name" value="HTH_LACI_2"/>
    <property type="match status" value="1"/>
</dbReference>
<evidence type="ECO:0000256" key="2">
    <source>
        <dbReference type="ARBA" id="ARBA00023125"/>
    </source>
</evidence>
<accession>A0A1W9ZZ57</accession>
<evidence type="ECO:0000313" key="6">
    <source>
        <dbReference type="Proteomes" id="UP000192448"/>
    </source>
</evidence>
<evidence type="ECO:0000256" key="1">
    <source>
        <dbReference type="ARBA" id="ARBA00023015"/>
    </source>
</evidence>
<dbReference type="OrthoDB" id="252678at2"/>
<dbReference type="CDD" id="cd01392">
    <property type="entry name" value="HTH_LacI"/>
    <property type="match status" value="1"/>
</dbReference>
<keyword evidence="1" id="KW-0805">Transcription regulation</keyword>
<dbReference type="InterPro" id="IPR010982">
    <property type="entry name" value="Lambda_DNA-bd_dom_sf"/>
</dbReference>
<dbReference type="Pfam" id="PF13377">
    <property type="entry name" value="Peripla_BP_3"/>
    <property type="match status" value="1"/>
</dbReference>
<evidence type="ECO:0000256" key="3">
    <source>
        <dbReference type="ARBA" id="ARBA00023163"/>
    </source>
</evidence>
<dbReference type="Gene3D" id="1.10.260.40">
    <property type="entry name" value="lambda repressor-like DNA-binding domains"/>
    <property type="match status" value="1"/>
</dbReference>
<evidence type="ECO:0000313" key="5">
    <source>
        <dbReference type="EMBL" id="ORA23080.1"/>
    </source>
</evidence>
<dbReference type="EMBL" id="MVHF01000064">
    <property type="protein sequence ID" value="ORA23080.1"/>
    <property type="molecule type" value="Genomic_DNA"/>
</dbReference>
<dbReference type="GO" id="GO:0003700">
    <property type="term" value="F:DNA-binding transcription factor activity"/>
    <property type="evidence" value="ECO:0007669"/>
    <property type="project" value="TreeGrafter"/>
</dbReference>
<dbReference type="InterPro" id="IPR046335">
    <property type="entry name" value="LacI/GalR-like_sensor"/>
</dbReference>
<dbReference type="STRING" id="1927124.BST13_35705"/>
<evidence type="ECO:0000259" key="4">
    <source>
        <dbReference type="PROSITE" id="PS50932"/>
    </source>
</evidence>
<keyword evidence="3" id="KW-0804">Transcription</keyword>
<dbReference type="SUPFAM" id="SSF47413">
    <property type="entry name" value="lambda repressor-like DNA-binding domains"/>
    <property type="match status" value="1"/>
</dbReference>
<comment type="caution">
    <text evidence="5">The sequence shown here is derived from an EMBL/GenBank/DDBJ whole genome shotgun (WGS) entry which is preliminary data.</text>
</comment>